<evidence type="ECO:0000256" key="8">
    <source>
        <dbReference type="SAM" id="MobiDB-lite"/>
    </source>
</evidence>
<accession>A0AA40BP38</accession>
<comment type="similarity">
    <text evidence="2">Belongs to the RNase H family.</text>
</comment>
<evidence type="ECO:0000256" key="2">
    <source>
        <dbReference type="ARBA" id="ARBA00005300"/>
    </source>
</evidence>
<evidence type="ECO:0000256" key="4">
    <source>
        <dbReference type="ARBA" id="ARBA00022722"/>
    </source>
</evidence>
<dbReference type="Proteomes" id="UP001172155">
    <property type="component" value="Unassembled WGS sequence"/>
</dbReference>
<protein>
    <recommendedName>
        <fullName evidence="3">ribonuclease H</fullName>
        <ecNumber evidence="3">3.1.26.4</ecNumber>
    </recommendedName>
</protein>
<dbReference type="EC" id="3.1.26.4" evidence="3"/>
<sequence length="228" mass="25363">MRAYYRPNTASPQRTPTDYWDLSTATPQPVFPDTFDAGYEPPLDLIRPLDCGPAYGLRLVHREAPWWAFVFVDGACTNNGQLGAQGGWAVVYGPPTETDPPHVVSGRLEEKGPLGGPDVEPTSNRAELRASIAALRLGHWRGDGFQRLVIATDSAYVVDGATSWSRNWVCNGWRNFDGAPVKNRDLWELLLGQKIPRELNQEADSAAKAASLRGFREPEFMDWVIREP</sequence>
<dbReference type="GO" id="GO:0046872">
    <property type="term" value="F:metal ion binding"/>
    <property type="evidence" value="ECO:0007669"/>
    <property type="project" value="UniProtKB-KW"/>
</dbReference>
<dbReference type="GO" id="GO:0003676">
    <property type="term" value="F:nucleic acid binding"/>
    <property type="evidence" value="ECO:0007669"/>
    <property type="project" value="InterPro"/>
</dbReference>
<evidence type="ECO:0000256" key="5">
    <source>
        <dbReference type="ARBA" id="ARBA00022723"/>
    </source>
</evidence>
<evidence type="ECO:0000256" key="3">
    <source>
        <dbReference type="ARBA" id="ARBA00012180"/>
    </source>
</evidence>
<dbReference type="InterPro" id="IPR012337">
    <property type="entry name" value="RNaseH-like_sf"/>
</dbReference>
<dbReference type="Pfam" id="PF00075">
    <property type="entry name" value="RNase_H"/>
    <property type="match status" value="1"/>
</dbReference>
<dbReference type="AlphaFoldDB" id="A0AA40BP38"/>
<name>A0AA40BP38_9PEZI</name>
<evidence type="ECO:0000259" key="9">
    <source>
        <dbReference type="PROSITE" id="PS50879"/>
    </source>
</evidence>
<dbReference type="Gene3D" id="3.30.420.10">
    <property type="entry name" value="Ribonuclease H-like superfamily/Ribonuclease H"/>
    <property type="match status" value="1"/>
</dbReference>
<keyword evidence="6" id="KW-0255">Endonuclease</keyword>
<dbReference type="PANTHER" id="PTHR10642:SF26">
    <property type="entry name" value="RIBONUCLEASE H1"/>
    <property type="match status" value="1"/>
</dbReference>
<comment type="catalytic activity">
    <reaction evidence="1">
        <text>Endonucleolytic cleavage to 5'-phosphomonoester.</text>
        <dbReference type="EC" id="3.1.26.4"/>
    </reaction>
</comment>
<feature type="region of interest" description="Disordered" evidence="8">
    <location>
        <begin position="1"/>
        <end position="20"/>
    </location>
</feature>
<dbReference type="InterPro" id="IPR036397">
    <property type="entry name" value="RNaseH_sf"/>
</dbReference>
<reference evidence="10" key="1">
    <citation type="submission" date="2023-06" db="EMBL/GenBank/DDBJ databases">
        <title>Genome-scale phylogeny and comparative genomics of the fungal order Sordariales.</title>
        <authorList>
            <consortium name="Lawrence Berkeley National Laboratory"/>
            <person name="Hensen N."/>
            <person name="Bonometti L."/>
            <person name="Westerberg I."/>
            <person name="Brannstrom I.O."/>
            <person name="Guillou S."/>
            <person name="Cros-Aarteil S."/>
            <person name="Calhoun S."/>
            <person name="Haridas S."/>
            <person name="Kuo A."/>
            <person name="Mondo S."/>
            <person name="Pangilinan J."/>
            <person name="Riley R."/>
            <person name="LaButti K."/>
            <person name="Andreopoulos B."/>
            <person name="Lipzen A."/>
            <person name="Chen C."/>
            <person name="Yanf M."/>
            <person name="Daum C."/>
            <person name="Ng V."/>
            <person name="Clum A."/>
            <person name="Steindorff A."/>
            <person name="Ohm R."/>
            <person name="Martin F."/>
            <person name="Silar P."/>
            <person name="Natvig D."/>
            <person name="Lalanne C."/>
            <person name="Gautier V."/>
            <person name="Ament-velasquez S.L."/>
            <person name="Kruys A."/>
            <person name="Hutchinson M.I."/>
            <person name="Powell A.J."/>
            <person name="Barry K."/>
            <person name="Miller A.N."/>
            <person name="Grigoriev I.V."/>
            <person name="Debuchy R."/>
            <person name="Gladieux P."/>
            <person name="Thoren M.H."/>
            <person name="Johannesson H."/>
        </authorList>
    </citation>
    <scope>NUCLEOTIDE SEQUENCE</scope>
    <source>
        <strain evidence="10">SMH3187-1</strain>
    </source>
</reference>
<keyword evidence="4" id="KW-0540">Nuclease</keyword>
<gene>
    <name evidence="10" type="ORF">B0T18DRAFT_394250</name>
</gene>
<dbReference type="PANTHER" id="PTHR10642">
    <property type="entry name" value="RIBONUCLEASE H1"/>
    <property type="match status" value="1"/>
</dbReference>
<dbReference type="GO" id="GO:0004523">
    <property type="term" value="F:RNA-DNA hybrid ribonuclease activity"/>
    <property type="evidence" value="ECO:0007669"/>
    <property type="project" value="UniProtKB-EC"/>
</dbReference>
<dbReference type="SUPFAM" id="SSF53098">
    <property type="entry name" value="Ribonuclease H-like"/>
    <property type="match status" value="1"/>
</dbReference>
<proteinExistence type="inferred from homology"/>
<evidence type="ECO:0000313" key="11">
    <source>
        <dbReference type="Proteomes" id="UP001172155"/>
    </source>
</evidence>
<keyword evidence="7" id="KW-0378">Hydrolase</keyword>
<dbReference type="GO" id="GO:0043137">
    <property type="term" value="P:DNA replication, removal of RNA primer"/>
    <property type="evidence" value="ECO:0007669"/>
    <property type="project" value="TreeGrafter"/>
</dbReference>
<feature type="domain" description="RNase H type-1" evidence="9">
    <location>
        <begin position="64"/>
        <end position="228"/>
    </location>
</feature>
<evidence type="ECO:0000256" key="7">
    <source>
        <dbReference type="ARBA" id="ARBA00022801"/>
    </source>
</evidence>
<dbReference type="EMBL" id="JAUKUD010000007">
    <property type="protein sequence ID" value="KAK0737847.1"/>
    <property type="molecule type" value="Genomic_DNA"/>
</dbReference>
<comment type="caution">
    <text evidence="10">The sequence shown here is derived from an EMBL/GenBank/DDBJ whole genome shotgun (WGS) entry which is preliminary data.</text>
</comment>
<keyword evidence="5" id="KW-0479">Metal-binding</keyword>
<dbReference type="CDD" id="cd13934">
    <property type="entry name" value="RNase_H_Dikarya_like"/>
    <property type="match status" value="1"/>
</dbReference>
<evidence type="ECO:0000256" key="1">
    <source>
        <dbReference type="ARBA" id="ARBA00000077"/>
    </source>
</evidence>
<evidence type="ECO:0000256" key="6">
    <source>
        <dbReference type="ARBA" id="ARBA00022759"/>
    </source>
</evidence>
<organism evidence="10 11">
    <name type="scientific">Schizothecium vesticola</name>
    <dbReference type="NCBI Taxonomy" id="314040"/>
    <lineage>
        <taxon>Eukaryota</taxon>
        <taxon>Fungi</taxon>
        <taxon>Dikarya</taxon>
        <taxon>Ascomycota</taxon>
        <taxon>Pezizomycotina</taxon>
        <taxon>Sordariomycetes</taxon>
        <taxon>Sordariomycetidae</taxon>
        <taxon>Sordariales</taxon>
        <taxon>Schizotheciaceae</taxon>
        <taxon>Schizothecium</taxon>
    </lineage>
</organism>
<dbReference type="PROSITE" id="PS50879">
    <property type="entry name" value="RNASE_H_1"/>
    <property type="match status" value="1"/>
</dbReference>
<evidence type="ECO:0000313" key="10">
    <source>
        <dbReference type="EMBL" id="KAK0737847.1"/>
    </source>
</evidence>
<keyword evidence="11" id="KW-1185">Reference proteome</keyword>
<dbReference type="InterPro" id="IPR002156">
    <property type="entry name" value="RNaseH_domain"/>
</dbReference>
<dbReference type="InterPro" id="IPR050092">
    <property type="entry name" value="RNase_H"/>
</dbReference>